<protein>
    <submittedName>
        <fullName evidence="2">Uncharacterized protein</fullName>
    </submittedName>
</protein>
<evidence type="ECO:0000313" key="3">
    <source>
        <dbReference type="Proteomes" id="UP000000561"/>
    </source>
</evidence>
<keyword evidence="3" id="KW-1185">Reference proteome</keyword>
<dbReference type="Proteomes" id="UP000000561">
    <property type="component" value="Chromosome 12"/>
</dbReference>
<dbReference type="RefSeq" id="XP_011390770.1">
    <property type="nucleotide sequence ID" value="XM_011392468.1"/>
</dbReference>
<reference evidence="2 3" key="1">
    <citation type="journal article" date="2006" name="Nature">
        <title>Insights from the genome of the biotrophic fungal plant pathogen Ustilago maydis.</title>
        <authorList>
            <person name="Kamper J."/>
            <person name="Kahmann R."/>
            <person name="Bolker M."/>
            <person name="Ma L.J."/>
            <person name="Brefort T."/>
            <person name="Saville B.J."/>
            <person name="Banuett F."/>
            <person name="Kronstad J.W."/>
            <person name="Gold S.E."/>
            <person name="Muller O."/>
            <person name="Perlin M.H."/>
            <person name="Wosten H.A."/>
            <person name="de Vries R."/>
            <person name="Ruiz-Herrera J."/>
            <person name="Reynaga-Pena C.G."/>
            <person name="Snetselaar K."/>
            <person name="McCann M."/>
            <person name="Perez-Martin J."/>
            <person name="Feldbrugge M."/>
            <person name="Basse C.W."/>
            <person name="Steinberg G."/>
            <person name="Ibeas J.I."/>
            <person name="Holloman W."/>
            <person name="Guzman P."/>
            <person name="Farman M."/>
            <person name="Stajich J.E."/>
            <person name="Sentandreu R."/>
            <person name="Gonzalez-Prieto J.M."/>
            <person name="Kennell J.C."/>
            <person name="Molina L."/>
            <person name="Schirawski J."/>
            <person name="Mendoza-Mendoza A."/>
            <person name="Greilinger D."/>
            <person name="Munch K."/>
            <person name="Rossel N."/>
            <person name="Scherer M."/>
            <person name="Vranes M."/>
            <person name="Ladendorf O."/>
            <person name="Vincon V."/>
            <person name="Fuchs U."/>
            <person name="Sandrock B."/>
            <person name="Meng S."/>
            <person name="Ho E.C."/>
            <person name="Cahill M.J."/>
            <person name="Boyce K.J."/>
            <person name="Klose J."/>
            <person name="Klosterman S.J."/>
            <person name="Deelstra H.J."/>
            <person name="Ortiz-Castellanos L."/>
            <person name="Li W."/>
            <person name="Sanchez-Alonso P."/>
            <person name="Schreier P.H."/>
            <person name="Hauser-Hahn I."/>
            <person name="Vaupel M."/>
            <person name="Koopmann E."/>
            <person name="Friedrich G."/>
            <person name="Voss H."/>
            <person name="Schluter T."/>
            <person name="Margolis J."/>
            <person name="Platt D."/>
            <person name="Swimmer C."/>
            <person name="Gnirke A."/>
            <person name="Chen F."/>
            <person name="Vysotskaia V."/>
            <person name="Mannhaupt G."/>
            <person name="Guldener U."/>
            <person name="Munsterkotter M."/>
            <person name="Haase D."/>
            <person name="Oesterheld M."/>
            <person name="Mewes H.W."/>
            <person name="Mauceli E.W."/>
            <person name="DeCaprio D."/>
            <person name="Wade C.M."/>
            <person name="Butler J."/>
            <person name="Young S."/>
            <person name="Jaffe D.B."/>
            <person name="Calvo S."/>
            <person name="Nusbaum C."/>
            <person name="Galagan J."/>
            <person name="Birren B.W."/>
        </authorList>
    </citation>
    <scope>NUCLEOTIDE SEQUENCE [LARGE SCALE GENOMIC DNA]</scope>
    <source>
        <strain evidence="3">DSM 14603 / FGSC 9021 / UM521</strain>
    </source>
</reference>
<name>A0A0D1DVM1_MYCMD</name>
<dbReference type="EMBL" id="CM003151">
    <property type="protein sequence ID" value="KIS67761.1"/>
    <property type="molecule type" value="Genomic_DNA"/>
</dbReference>
<dbReference type="KEGG" id="uma:UMAG_10418"/>
<dbReference type="InParanoid" id="A0A0D1DVM1"/>
<accession>A0A0D1DVM1</accession>
<organism evidence="2 3">
    <name type="scientific">Mycosarcoma maydis</name>
    <name type="common">Corn smut fungus</name>
    <name type="synonym">Ustilago maydis</name>
    <dbReference type="NCBI Taxonomy" id="5270"/>
    <lineage>
        <taxon>Eukaryota</taxon>
        <taxon>Fungi</taxon>
        <taxon>Dikarya</taxon>
        <taxon>Basidiomycota</taxon>
        <taxon>Ustilaginomycotina</taxon>
        <taxon>Ustilaginomycetes</taxon>
        <taxon>Ustilaginales</taxon>
        <taxon>Ustilaginaceae</taxon>
        <taxon>Mycosarcoma</taxon>
    </lineage>
</organism>
<proteinExistence type="predicted"/>
<keyword evidence="1" id="KW-0732">Signal</keyword>
<dbReference type="VEuPathDB" id="FungiDB:UMAG_10418"/>
<gene>
    <name evidence="2" type="ORF">UMAG_10418</name>
</gene>
<dbReference type="GeneID" id="23566455"/>
<feature type="chain" id="PRO_5002229405" evidence="1">
    <location>
        <begin position="22"/>
        <end position="146"/>
    </location>
</feature>
<sequence length="146" mass="15631">MASFALLSLLSFVAFMSAVQASILAGGWLVYCGGQAGDIPPGYIYACFESKVGPVTRTLDHDGTSIIFTDSHDPNKFAVALNDVGSTASFEVSGWRVEVESDQFRSRDGCVNLIFFSSKGPEHISNLIKTCPVAGPITITKDLFQS</sequence>
<dbReference type="AlphaFoldDB" id="A0A0D1DVM1"/>
<feature type="signal peptide" evidence="1">
    <location>
        <begin position="1"/>
        <end position="21"/>
    </location>
</feature>
<evidence type="ECO:0000313" key="2">
    <source>
        <dbReference type="EMBL" id="KIS67761.1"/>
    </source>
</evidence>
<evidence type="ECO:0000256" key="1">
    <source>
        <dbReference type="SAM" id="SignalP"/>
    </source>
</evidence>